<dbReference type="RefSeq" id="WP_024600562.1">
    <property type="nucleotide sequence ID" value="NZ_JABBCX010000003.1"/>
</dbReference>
<dbReference type="Proteomes" id="UP000519126">
    <property type="component" value="Unassembled WGS sequence"/>
</dbReference>
<comment type="caution">
    <text evidence="2">The sequence shown here is derived from an EMBL/GenBank/DDBJ whole genome shotgun (WGS) entry which is preliminary data.</text>
</comment>
<feature type="domain" description="VOC" evidence="1">
    <location>
        <begin position="2"/>
        <end position="111"/>
    </location>
</feature>
<protein>
    <submittedName>
        <fullName evidence="2">VOC family protein</fullName>
    </submittedName>
</protein>
<name>A0A7X9U654_9GAMM</name>
<dbReference type="SUPFAM" id="SSF54593">
    <property type="entry name" value="Glyoxalase/Bleomycin resistance protein/Dihydroxybiphenyl dioxygenase"/>
    <property type="match status" value="1"/>
</dbReference>
<dbReference type="PROSITE" id="PS51819">
    <property type="entry name" value="VOC"/>
    <property type="match status" value="1"/>
</dbReference>
<organism evidence="2 3">
    <name type="scientific">Pseudoalteromonas arctica</name>
    <dbReference type="NCBI Taxonomy" id="394751"/>
    <lineage>
        <taxon>Bacteria</taxon>
        <taxon>Pseudomonadati</taxon>
        <taxon>Pseudomonadota</taxon>
        <taxon>Gammaproteobacteria</taxon>
        <taxon>Alteromonadales</taxon>
        <taxon>Pseudoalteromonadaceae</taxon>
        <taxon>Pseudoalteromonas</taxon>
    </lineage>
</organism>
<gene>
    <name evidence="2" type="ORF">HHL01_09080</name>
</gene>
<reference evidence="2 3" key="1">
    <citation type="submission" date="2020-04" db="EMBL/GenBank/DDBJ databases">
        <title>Genome Sequencing and Assembley of Pseudoalteromonas artica.</title>
        <authorList>
            <person name="Akerly B."/>
            <person name="Cook G."/>
        </authorList>
    </citation>
    <scope>NUCLEOTIDE SEQUENCE [LARGE SCALE GENOMIC DNA]</scope>
    <source>
        <strain evidence="2 3">NEC-BIFX-0059</strain>
    </source>
</reference>
<accession>A0A7X9U654</accession>
<dbReference type="Pfam" id="PF00903">
    <property type="entry name" value="Glyoxalase"/>
    <property type="match status" value="1"/>
</dbReference>
<dbReference type="EMBL" id="JABBCX010000003">
    <property type="protein sequence ID" value="NMF48332.1"/>
    <property type="molecule type" value="Genomic_DNA"/>
</dbReference>
<dbReference type="Gene3D" id="3.10.180.10">
    <property type="entry name" value="2,3-Dihydroxybiphenyl 1,2-Dioxygenase, domain 1"/>
    <property type="match status" value="1"/>
</dbReference>
<dbReference type="InterPro" id="IPR037523">
    <property type="entry name" value="VOC_core"/>
</dbReference>
<dbReference type="InterPro" id="IPR004360">
    <property type="entry name" value="Glyas_Fos-R_dOase_dom"/>
</dbReference>
<dbReference type="AlphaFoldDB" id="A0A7X9U654"/>
<evidence type="ECO:0000313" key="2">
    <source>
        <dbReference type="EMBL" id="NMF48332.1"/>
    </source>
</evidence>
<evidence type="ECO:0000259" key="1">
    <source>
        <dbReference type="PROSITE" id="PS51819"/>
    </source>
</evidence>
<evidence type="ECO:0000313" key="3">
    <source>
        <dbReference type="Proteomes" id="UP000519126"/>
    </source>
</evidence>
<proteinExistence type="predicted"/>
<dbReference type="InterPro" id="IPR029068">
    <property type="entry name" value="Glyas_Bleomycin-R_OHBP_Dase"/>
</dbReference>
<sequence length="126" mass="14708">MNLNQVTLPVNNMDKATEFYRALGFTQIVDTPHYARFECPEGNSTFSLSLESSDFKSCTVIYFEHEELDSWVAQLKSKGLNFDQEPTDQSYLWREAVLYDPSGNKIKLYWAGENRLNPPWRVEMRT</sequence>